<reference evidence="2 3" key="1">
    <citation type="submission" date="2018-06" db="EMBL/GenBank/DDBJ databases">
        <title>Genomic Encyclopedia of Archaeal and Bacterial Type Strains, Phase II (KMG-II): from individual species to whole genera.</title>
        <authorList>
            <person name="Goeker M."/>
        </authorList>
    </citation>
    <scope>NUCLEOTIDE SEQUENCE [LARGE SCALE GENOMIC DNA]</scope>
    <source>
        <strain evidence="2 3">DSM 15361</strain>
    </source>
</reference>
<keyword evidence="2" id="KW-0808">Transferase</keyword>
<dbReference type="RefSeq" id="WP_111542152.1">
    <property type="nucleotide sequence ID" value="NZ_QKYV01000024.1"/>
</dbReference>
<keyword evidence="3" id="KW-1185">Reference proteome</keyword>
<proteinExistence type="predicted"/>
<sequence>MDADIRERIFLELTRLFKEDAVQFDKAITARTERDDINDIIKSNLLGKKALAELKLSIDIPIEITKLCIELAEISDYVFDNAFQGARGDSQVALSGAVAGIAGCLSIV</sequence>
<evidence type="ECO:0000313" key="3">
    <source>
        <dbReference type="Proteomes" id="UP000249542"/>
    </source>
</evidence>
<dbReference type="Pfam" id="PF04961">
    <property type="entry name" value="FTCD_C"/>
    <property type="match status" value="1"/>
</dbReference>
<dbReference type="Proteomes" id="UP000249542">
    <property type="component" value="Unassembled WGS sequence"/>
</dbReference>
<gene>
    <name evidence="2" type="ORF">LX95_02904</name>
</gene>
<feature type="domain" description="Cyclodeaminase/cyclohydrolase" evidence="1">
    <location>
        <begin position="11"/>
        <end position="108"/>
    </location>
</feature>
<dbReference type="EMBL" id="QKYV01000024">
    <property type="protein sequence ID" value="PZW36972.1"/>
    <property type="molecule type" value="Genomic_DNA"/>
</dbReference>
<dbReference type="InterPro" id="IPR007044">
    <property type="entry name" value="Cyclodeamin/CycHdrlase"/>
</dbReference>
<dbReference type="SUPFAM" id="SSF101262">
    <property type="entry name" value="Methenyltetrahydrofolate cyclohydrolase-like"/>
    <property type="match status" value="1"/>
</dbReference>
<accession>A0A2W7HVW9</accession>
<dbReference type="AlphaFoldDB" id="A0A2W7HVW9"/>
<name>A0A2W7HVW9_9FLAO</name>
<comment type="caution">
    <text evidence="2">The sequence shown here is derived from an EMBL/GenBank/DDBJ whole genome shotgun (WGS) entry which is preliminary data.</text>
</comment>
<evidence type="ECO:0000313" key="2">
    <source>
        <dbReference type="EMBL" id="PZW36972.1"/>
    </source>
</evidence>
<evidence type="ECO:0000259" key="1">
    <source>
        <dbReference type="Pfam" id="PF04961"/>
    </source>
</evidence>
<dbReference type="Gene3D" id="1.20.120.680">
    <property type="entry name" value="Formiminotetrahydrofolate cyclodeaminase monomer, up-and-down helical bundle"/>
    <property type="match status" value="1"/>
</dbReference>
<dbReference type="GO" id="GO:0016740">
    <property type="term" value="F:transferase activity"/>
    <property type="evidence" value="ECO:0007669"/>
    <property type="project" value="UniProtKB-KW"/>
</dbReference>
<protein>
    <submittedName>
        <fullName evidence="2">Formiminotransferase-cyclodeaminase</fullName>
    </submittedName>
</protein>
<dbReference type="InterPro" id="IPR036178">
    <property type="entry name" value="Formintransfe-cycloase-like_sf"/>
</dbReference>
<organism evidence="2 3">
    <name type="scientific">Mesonia algae</name>
    <dbReference type="NCBI Taxonomy" id="213248"/>
    <lineage>
        <taxon>Bacteria</taxon>
        <taxon>Pseudomonadati</taxon>
        <taxon>Bacteroidota</taxon>
        <taxon>Flavobacteriia</taxon>
        <taxon>Flavobacteriales</taxon>
        <taxon>Flavobacteriaceae</taxon>
        <taxon>Mesonia</taxon>
    </lineage>
</organism>